<sequence length="781" mass="83810">MTMTTQARLDGDASTIGRPTPQVNAQEKLTGRALYGGDFRTPGMLHLKVLRSPYAHARIISIDTAAASALPGVHAVLTGDDTPDRLTGVHRKQHRILATSKVRFVGEEVVAVAAIDEDTARDALDLVRVEYEPLPLVHNMDEALSPGTIEVHESTGNLSIEYKVERGDVDSAFARAALVHEATYETTSQYPGYLEPMATVAWVEGDGRLVVRASTQTAFLQRNRFAEALGLPVSAVRVIQSTVGGAFGGKTVEECNSLICAWMAYRLGRPVRFVNSRLDDFLGARSSPAERIWLKMGVDNQGLIIAKEVKILADCGAYEGLATHVLQVSLVRSDNMHRYLKDVRLHGRLAFTNHPPRGAVRGFGGPQAAFALNSHMAELAEKLGIDPVEFMRRNAVRAGDTTVHGFELGSAGLTECLDQVSEGIGWITKKARRPDTGLKRRGIGFAGAIHVSGNREMGNWDGSIVTARMTTDGRVTLSTGESDMGQGAYTMLAQCCASELAIPVSHVTVLPTDTDVSPYGHGSIASRVTILAGNAAIRAGREIRGRLLALASETLGVPEGDLTVSGGEIFATSALPNRRLTFGELARMHIYRHGGEELRVTATYDPPTFLAMSRPDQYGNVAPGYSFAAQAVEVEVDTETGQVEILETFVSDDCGKAINPLAVHGQTCGAAAMSIGWALYEEMKFQDCQLLNGNFADYTMPTAESLPNIQSGIIESLEPNGPYGAKGASETAMLPGAAAIANAVYDAVGVRIRELPITPEKILAGLREQEATAAARERRHA</sequence>
<dbReference type="PANTHER" id="PTHR11908">
    <property type="entry name" value="XANTHINE DEHYDROGENASE"/>
    <property type="match status" value="1"/>
</dbReference>
<dbReference type="Gene3D" id="3.30.365.10">
    <property type="entry name" value="Aldehyde oxidase/xanthine dehydrogenase, molybdopterin binding domain"/>
    <property type="match status" value="4"/>
</dbReference>
<gene>
    <name evidence="3" type="ORF">NRP21_11585</name>
</gene>
<dbReference type="Pfam" id="PF20256">
    <property type="entry name" value="MoCoBD_2"/>
    <property type="match status" value="1"/>
</dbReference>
<dbReference type="Gene3D" id="3.90.1170.50">
    <property type="entry name" value="Aldehyde oxidase/xanthine dehydrogenase, a/b hammerhead"/>
    <property type="match status" value="1"/>
</dbReference>
<evidence type="ECO:0000256" key="1">
    <source>
        <dbReference type="SAM" id="MobiDB-lite"/>
    </source>
</evidence>
<comment type="caution">
    <text evidence="3">The sequence shown here is derived from an EMBL/GenBank/DDBJ whole genome shotgun (WGS) entry which is preliminary data.</text>
</comment>
<dbReference type="PANTHER" id="PTHR11908:SF157">
    <property type="entry name" value="XANTHINE DEHYDROGENASE SUBUNIT D-RELATED"/>
    <property type="match status" value="1"/>
</dbReference>
<dbReference type="SUPFAM" id="SSF56003">
    <property type="entry name" value="Molybdenum cofactor-binding domain"/>
    <property type="match status" value="1"/>
</dbReference>
<evidence type="ECO:0000313" key="4">
    <source>
        <dbReference type="Proteomes" id="UP001524642"/>
    </source>
</evidence>
<dbReference type="InterPro" id="IPR036856">
    <property type="entry name" value="Ald_Oxase/Xan_DH_a/b_sf"/>
</dbReference>
<evidence type="ECO:0000313" key="3">
    <source>
        <dbReference type="EMBL" id="MCR0982690.1"/>
    </source>
</evidence>
<protein>
    <submittedName>
        <fullName evidence="3">Xanthine dehydrogenase family protein molybdopterin-binding subunit</fullName>
    </submittedName>
</protein>
<name>A0ABT1X3L7_9PROT</name>
<dbReference type="InterPro" id="IPR046867">
    <property type="entry name" value="AldOxase/xan_DH_MoCoBD2"/>
</dbReference>
<evidence type="ECO:0000259" key="2">
    <source>
        <dbReference type="SMART" id="SM01008"/>
    </source>
</evidence>
<feature type="region of interest" description="Disordered" evidence="1">
    <location>
        <begin position="1"/>
        <end position="23"/>
    </location>
</feature>
<organism evidence="3 4">
    <name type="scientific">Roseomonas populi</name>
    <dbReference type="NCBI Taxonomy" id="3121582"/>
    <lineage>
        <taxon>Bacteria</taxon>
        <taxon>Pseudomonadati</taxon>
        <taxon>Pseudomonadota</taxon>
        <taxon>Alphaproteobacteria</taxon>
        <taxon>Acetobacterales</taxon>
        <taxon>Roseomonadaceae</taxon>
        <taxon>Roseomonas</taxon>
    </lineage>
</organism>
<dbReference type="SMART" id="SM01008">
    <property type="entry name" value="Ald_Xan_dh_C"/>
    <property type="match status" value="1"/>
</dbReference>
<proteinExistence type="predicted"/>
<dbReference type="SUPFAM" id="SSF54665">
    <property type="entry name" value="CO dehydrogenase molybdoprotein N-domain-like"/>
    <property type="match status" value="1"/>
</dbReference>
<dbReference type="InterPro" id="IPR016208">
    <property type="entry name" value="Ald_Oxase/xanthine_DH-like"/>
</dbReference>
<accession>A0ABT1X3L7</accession>
<dbReference type="InterPro" id="IPR008274">
    <property type="entry name" value="AldOxase/xan_DH_MoCoBD1"/>
</dbReference>
<keyword evidence="4" id="KW-1185">Reference proteome</keyword>
<dbReference type="Pfam" id="PF01315">
    <property type="entry name" value="Ald_Xan_dh_C"/>
    <property type="match status" value="1"/>
</dbReference>
<dbReference type="Proteomes" id="UP001524642">
    <property type="component" value="Unassembled WGS sequence"/>
</dbReference>
<dbReference type="InterPro" id="IPR000674">
    <property type="entry name" value="Ald_Oxase/Xan_DH_a/b"/>
</dbReference>
<dbReference type="RefSeq" id="WP_257716356.1">
    <property type="nucleotide sequence ID" value="NZ_JANJOU010000008.1"/>
</dbReference>
<dbReference type="EMBL" id="JANJOU010000008">
    <property type="protein sequence ID" value="MCR0982690.1"/>
    <property type="molecule type" value="Genomic_DNA"/>
</dbReference>
<dbReference type="Pfam" id="PF02738">
    <property type="entry name" value="MoCoBD_1"/>
    <property type="match status" value="1"/>
</dbReference>
<reference evidence="3 4" key="1">
    <citation type="submission" date="2022-06" db="EMBL/GenBank/DDBJ databases">
        <title>Roseomonas CN29.</title>
        <authorList>
            <person name="Cheng Y."/>
            <person name="He X."/>
        </authorList>
    </citation>
    <scope>NUCLEOTIDE SEQUENCE [LARGE SCALE GENOMIC DNA]</scope>
    <source>
        <strain evidence="3 4">CN29</strain>
    </source>
</reference>
<feature type="domain" description="Aldehyde oxidase/xanthine dehydrogenase a/b hammerhead" evidence="2">
    <location>
        <begin position="30"/>
        <end position="135"/>
    </location>
</feature>
<dbReference type="InterPro" id="IPR037165">
    <property type="entry name" value="AldOxase/xan_DH_Mopterin-bd_sf"/>
</dbReference>